<evidence type="ECO:0000313" key="6">
    <source>
        <dbReference type="Proteomes" id="UP000001542"/>
    </source>
</evidence>
<dbReference type="PANTHER" id="PTHR24188">
    <property type="entry name" value="ANKYRIN REPEAT PROTEIN"/>
    <property type="match status" value="1"/>
</dbReference>
<keyword evidence="2 3" id="KW-0040">ANK repeat</keyword>
<dbReference type="KEGG" id="tva:4759326"/>
<dbReference type="SMART" id="SM00248">
    <property type="entry name" value="ANK"/>
    <property type="match status" value="4"/>
</dbReference>
<dbReference type="InterPro" id="IPR002110">
    <property type="entry name" value="Ankyrin_rpt"/>
</dbReference>
<dbReference type="eggNOG" id="KOG1082">
    <property type="taxonomic scope" value="Eukaryota"/>
</dbReference>
<dbReference type="PROSITE" id="PS50088">
    <property type="entry name" value="ANK_REPEAT"/>
    <property type="match status" value="3"/>
</dbReference>
<dbReference type="Gene3D" id="1.25.40.20">
    <property type="entry name" value="Ankyrin repeat-containing domain"/>
    <property type="match status" value="2"/>
</dbReference>
<keyword evidence="1" id="KW-0677">Repeat</keyword>
<dbReference type="SMR" id="A2F0Q5"/>
<evidence type="ECO:0000256" key="3">
    <source>
        <dbReference type="PROSITE-ProRule" id="PRU00023"/>
    </source>
</evidence>
<reference evidence="5" key="1">
    <citation type="submission" date="2006-10" db="EMBL/GenBank/DDBJ databases">
        <authorList>
            <person name="Amadeo P."/>
            <person name="Zhao Q."/>
            <person name="Wortman J."/>
            <person name="Fraser-Liggett C."/>
            <person name="Carlton J."/>
        </authorList>
    </citation>
    <scope>NUCLEOTIDE SEQUENCE</scope>
    <source>
        <strain evidence="5">G3</strain>
    </source>
</reference>
<evidence type="ECO:0000313" key="5">
    <source>
        <dbReference type="EMBL" id="EAY01500.1"/>
    </source>
</evidence>
<organism evidence="5 6">
    <name type="scientific">Trichomonas vaginalis (strain ATCC PRA-98 / G3)</name>
    <dbReference type="NCBI Taxonomy" id="412133"/>
    <lineage>
        <taxon>Eukaryota</taxon>
        <taxon>Metamonada</taxon>
        <taxon>Parabasalia</taxon>
        <taxon>Trichomonadida</taxon>
        <taxon>Trichomonadidae</taxon>
        <taxon>Trichomonas</taxon>
    </lineage>
</organism>
<evidence type="ECO:0000256" key="4">
    <source>
        <dbReference type="SAM" id="Coils"/>
    </source>
</evidence>
<dbReference type="RefSeq" id="XP_001314185.1">
    <property type="nucleotide sequence ID" value="XM_001314172.1"/>
</dbReference>
<dbReference type="Pfam" id="PF00023">
    <property type="entry name" value="Ank"/>
    <property type="match status" value="1"/>
</dbReference>
<proteinExistence type="predicted"/>
<evidence type="ECO:0000256" key="2">
    <source>
        <dbReference type="ARBA" id="ARBA00023043"/>
    </source>
</evidence>
<gene>
    <name evidence="5" type="ORF">TVAG_107590</name>
</gene>
<dbReference type="Proteomes" id="UP000001542">
    <property type="component" value="Unassembled WGS sequence"/>
</dbReference>
<keyword evidence="6" id="KW-1185">Reference proteome</keyword>
<accession>A2F0Q5</accession>
<keyword evidence="4" id="KW-0175">Coiled coil</keyword>
<dbReference type="STRING" id="5722.A2F0Q5"/>
<dbReference type="AlphaFoldDB" id="A2F0Q5"/>
<protein>
    <submittedName>
        <fullName evidence="5">Uncharacterized protein</fullName>
    </submittedName>
</protein>
<feature type="repeat" description="ANK" evidence="3">
    <location>
        <begin position="258"/>
        <end position="290"/>
    </location>
</feature>
<feature type="coiled-coil region" evidence="4">
    <location>
        <begin position="111"/>
        <end position="159"/>
    </location>
</feature>
<name>A2F0Q5_TRIV3</name>
<dbReference type="InParanoid" id="A2F0Q5"/>
<feature type="repeat" description="ANK" evidence="3">
    <location>
        <begin position="324"/>
        <end position="356"/>
    </location>
</feature>
<dbReference type="PROSITE" id="PS50297">
    <property type="entry name" value="ANK_REP_REGION"/>
    <property type="match status" value="2"/>
</dbReference>
<dbReference type="PANTHER" id="PTHR24188:SF29">
    <property type="entry name" value="GH09064P"/>
    <property type="match status" value="1"/>
</dbReference>
<dbReference type="InterPro" id="IPR036770">
    <property type="entry name" value="Ankyrin_rpt-contain_sf"/>
</dbReference>
<dbReference type="Pfam" id="PF12796">
    <property type="entry name" value="Ank_2"/>
    <property type="match status" value="1"/>
</dbReference>
<dbReference type="VEuPathDB" id="TrichDB:TVAG_107590"/>
<dbReference type="SUPFAM" id="SSF48403">
    <property type="entry name" value="Ankyrin repeat"/>
    <property type="match status" value="1"/>
</dbReference>
<feature type="repeat" description="ANK" evidence="3">
    <location>
        <begin position="291"/>
        <end position="323"/>
    </location>
</feature>
<sequence>MSQELTQNFEYIAANIKDYIDENKLFDTFEVEDIEKIMKFANFTTNDFTTLLKQSQPTVDANTLYMCIRNTHITLHNYEDVISILKSIKNYLKLALLDGVIDFLIQSQKDGSNSSEEIQKLQKELKTIQDQKQQNDNDIELLKSQVSQISEERNMLKRINKIIVDQNIPKRFLKEIEKLKSSDDFERVYKFFDGHSSKENEIVIYKACEEGLWEKTLEICYWQEPENVLQVACDRGNLRLVESLIECGCDKEIKGFKLKETPLMHATQNNNLEVVKYLVSIGANKEAKDRGGETPLLLASKEGFLDIVQYLVLAGADIEAKDNGECTPFLLASYFDHLDIVKYLLSVGSNKEAKDRDGNTAVQIAGIKVREYLMGGN</sequence>
<dbReference type="EMBL" id="DS113565">
    <property type="protein sequence ID" value="EAY01500.1"/>
    <property type="molecule type" value="Genomic_DNA"/>
</dbReference>
<reference evidence="5" key="2">
    <citation type="journal article" date="2007" name="Science">
        <title>Draft genome sequence of the sexually transmitted pathogen Trichomonas vaginalis.</title>
        <authorList>
            <person name="Carlton J.M."/>
            <person name="Hirt R.P."/>
            <person name="Silva J.C."/>
            <person name="Delcher A.L."/>
            <person name="Schatz M."/>
            <person name="Zhao Q."/>
            <person name="Wortman J.R."/>
            <person name="Bidwell S.L."/>
            <person name="Alsmark U.C.M."/>
            <person name="Besteiro S."/>
            <person name="Sicheritz-Ponten T."/>
            <person name="Noel C.J."/>
            <person name="Dacks J.B."/>
            <person name="Foster P.G."/>
            <person name="Simillion C."/>
            <person name="Van de Peer Y."/>
            <person name="Miranda-Saavedra D."/>
            <person name="Barton G.J."/>
            <person name="Westrop G.D."/>
            <person name="Mueller S."/>
            <person name="Dessi D."/>
            <person name="Fiori P.L."/>
            <person name="Ren Q."/>
            <person name="Paulsen I."/>
            <person name="Zhang H."/>
            <person name="Bastida-Corcuera F.D."/>
            <person name="Simoes-Barbosa A."/>
            <person name="Brown M.T."/>
            <person name="Hayes R.D."/>
            <person name="Mukherjee M."/>
            <person name="Okumura C.Y."/>
            <person name="Schneider R."/>
            <person name="Smith A.J."/>
            <person name="Vanacova S."/>
            <person name="Villalvazo M."/>
            <person name="Haas B.J."/>
            <person name="Pertea M."/>
            <person name="Feldblyum T.V."/>
            <person name="Utterback T.R."/>
            <person name="Shu C.L."/>
            <person name="Osoegawa K."/>
            <person name="de Jong P.J."/>
            <person name="Hrdy I."/>
            <person name="Horvathova L."/>
            <person name="Zubacova Z."/>
            <person name="Dolezal P."/>
            <person name="Malik S.B."/>
            <person name="Logsdon J.M. Jr."/>
            <person name="Henze K."/>
            <person name="Gupta A."/>
            <person name="Wang C.C."/>
            <person name="Dunne R.L."/>
            <person name="Upcroft J.A."/>
            <person name="Upcroft P."/>
            <person name="White O."/>
            <person name="Salzberg S.L."/>
            <person name="Tang P."/>
            <person name="Chiu C.-H."/>
            <person name="Lee Y.-S."/>
            <person name="Embley T.M."/>
            <person name="Coombs G.H."/>
            <person name="Mottram J.C."/>
            <person name="Tachezy J."/>
            <person name="Fraser-Liggett C.M."/>
            <person name="Johnson P.J."/>
        </authorList>
    </citation>
    <scope>NUCLEOTIDE SEQUENCE [LARGE SCALE GENOMIC DNA]</scope>
    <source>
        <strain evidence="5">G3</strain>
    </source>
</reference>
<evidence type="ECO:0000256" key="1">
    <source>
        <dbReference type="ARBA" id="ARBA00022737"/>
    </source>
</evidence>
<dbReference type="VEuPathDB" id="TrichDB:TVAGG3_1090200"/>